<sequence>MDLLTERYADKIRGVLSCYDRVVIHGTLPGVCYAQGMTSFLNMRNIRIFDYPRFAEPLRDELRKNAEKIAAENGFEIEFIRKNNFRKEKAVKDILKVRGYHPGHVTIISAMEACPTYKPWHDKKTHKTFLKPSQGKCLHYYFYFIDKQLGLCYVRVPTWCPFRLQIYFNGHNWLEASLKKHNISYENIDNLIVSIADFPKAQQFSDQLKVDFIHKKLDQFAKLYCPVIKKLDLSYHWSIMQVEYATDIVFNRKNDLQAIYGQLVRTAIHTVKPENISTFLGRKLHVNYQDEMGNNFNTRIEGTRIKHTMGPVSIKMYDKMGIALRIECTVNNLSFFKHYREVEHRDGTCSLKMTSMKKGIYSLSPLRELLLSANHRYIEFISSFDDKSTGIKNLNKISKNVVENNRCYKGFNFFSKDDQQLFEAVASGEYNISGFQNKNLRKKLAEKSSSQVSRLIKRLRTHGLLKKVGRTYKYYLTKLGRKVIASGLKLKEFFIIPELAAI</sequence>
<protein>
    <submittedName>
        <fullName evidence="1">Uncharacterized protein</fullName>
    </submittedName>
</protein>
<evidence type="ECO:0000313" key="1">
    <source>
        <dbReference type="EMBL" id="CBX27592.1"/>
    </source>
</evidence>
<dbReference type="InterPro" id="IPR036390">
    <property type="entry name" value="WH_DNA-bd_sf"/>
</dbReference>
<dbReference type="SUPFAM" id="SSF46785">
    <property type="entry name" value="Winged helix' DNA-binding domain"/>
    <property type="match status" value="1"/>
</dbReference>
<dbReference type="InterPro" id="IPR036388">
    <property type="entry name" value="WH-like_DNA-bd_sf"/>
</dbReference>
<reference evidence="1" key="1">
    <citation type="journal article" date="2011" name="Environ. Microbiol.">
        <title>Genomic insights into the metabolic potential of the polycyclic aromatic hydrocarbon degrading sulfate-reducing Deltaproteobacterium N47.</title>
        <authorList>
            <person name="Bergmann F."/>
            <person name="Selesi D."/>
            <person name="Weinmaier T."/>
            <person name="Tischler P."/>
            <person name="Rattei T."/>
            <person name="Meckenstock R.U."/>
        </authorList>
    </citation>
    <scope>NUCLEOTIDE SEQUENCE</scope>
</reference>
<dbReference type="AlphaFoldDB" id="E1YAJ8"/>
<proteinExistence type="predicted"/>
<organism evidence="1">
    <name type="scientific">uncultured Desulfobacterium sp</name>
    <dbReference type="NCBI Taxonomy" id="201089"/>
    <lineage>
        <taxon>Bacteria</taxon>
        <taxon>Pseudomonadati</taxon>
        <taxon>Thermodesulfobacteriota</taxon>
        <taxon>Desulfobacteria</taxon>
        <taxon>Desulfobacterales</taxon>
        <taxon>Desulfobacteriaceae</taxon>
        <taxon>Desulfobacterium</taxon>
        <taxon>environmental samples</taxon>
    </lineage>
</organism>
<dbReference type="Gene3D" id="1.10.10.10">
    <property type="entry name" value="Winged helix-like DNA-binding domain superfamily/Winged helix DNA-binding domain"/>
    <property type="match status" value="1"/>
</dbReference>
<accession>E1YAJ8</accession>
<gene>
    <name evidence="1" type="ORF">N47_H24140</name>
</gene>
<name>E1YAJ8_9BACT</name>
<dbReference type="EMBL" id="FR695866">
    <property type="protein sequence ID" value="CBX27592.1"/>
    <property type="molecule type" value="Genomic_DNA"/>
</dbReference>